<comment type="caution">
    <text evidence="3">The sequence shown here is derived from an EMBL/GenBank/DDBJ whole genome shotgun (WGS) entry which is preliminary data.</text>
</comment>
<dbReference type="Pfam" id="PF08268">
    <property type="entry name" value="FBA_3"/>
    <property type="match status" value="1"/>
</dbReference>
<feature type="domain" description="F-box" evidence="2">
    <location>
        <begin position="36"/>
        <end position="76"/>
    </location>
</feature>
<name>A0AAD8TJ41_LOLMU</name>
<evidence type="ECO:0000256" key="1">
    <source>
        <dbReference type="SAM" id="MobiDB-lite"/>
    </source>
</evidence>
<evidence type="ECO:0000313" key="4">
    <source>
        <dbReference type="Proteomes" id="UP001231189"/>
    </source>
</evidence>
<dbReference type="SUPFAM" id="SSF81383">
    <property type="entry name" value="F-box domain"/>
    <property type="match status" value="1"/>
</dbReference>
<feature type="region of interest" description="Disordered" evidence="1">
    <location>
        <begin position="1"/>
        <end position="25"/>
    </location>
</feature>
<dbReference type="InterPro" id="IPR013187">
    <property type="entry name" value="F-box-assoc_dom_typ3"/>
</dbReference>
<reference evidence="3" key="1">
    <citation type="submission" date="2023-07" db="EMBL/GenBank/DDBJ databases">
        <title>A chromosome-level genome assembly of Lolium multiflorum.</title>
        <authorList>
            <person name="Chen Y."/>
            <person name="Copetti D."/>
            <person name="Kolliker R."/>
            <person name="Studer B."/>
        </authorList>
    </citation>
    <scope>NUCLEOTIDE SEQUENCE</scope>
    <source>
        <strain evidence="3">02402/16</strain>
        <tissue evidence="3">Leaf</tissue>
    </source>
</reference>
<proteinExistence type="predicted"/>
<dbReference type="InterPro" id="IPR001810">
    <property type="entry name" value="F-box_dom"/>
</dbReference>
<evidence type="ECO:0000313" key="3">
    <source>
        <dbReference type="EMBL" id="KAK1682642.1"/>
    </source>
</evidence>
<dbReference type="CDD" id="cd22157">
    <property type="entry name" value="F-box_AtFBW1-like"/>
    <property type="match status" value="1"/>
</dbReference>
<accession>A0AAD8TJ41</accession>
<dbReference type="AlphaFoldDB" id="A0AAD8TJ41"/>
<sequence length="450" mass="48765">MAKRRHKKTIAGNAKRRKENASTTTSTALMPVGSLMSDDMAIEVLLRLPPKAVTRFRCVSPAWRDLISSNGFKQQYHDAAAVAAAAANAVPRFVFVPADPESNERRCDTPSWCSIVKAYPPHSPGVATAGKPCLGVFLLGMPSDGLFFLCNPSTGGLLSLPPRRPACYIHSASLGYHAVTGEHKVLLLEHAEGQLVSAPNLQGHVLTVGARRRSWRAPRGKRSAAIRDVVVPTGTDPVFADGCLHFMLSPKYWLRDEPQGILSFSLGSESFSRIPPPPFAAADAVKYSKDHLKPDPDAAEDSQEVKAPAGTTLAELDGSLCMVRDRRTDAMDTLEVWKLHAGSAGSWSLDYTIDLVSDLLKLPRVVVPLCYIMDDGETRKILLATTLRKAHLYDPSTKKLHTVASNAKGAPMFPVFYQDSIVSMAGMEYGTAYYALSRLAVASPVIADVD</sequence>
<protein>
    <recommendedName>
        <fullName evidence="2">F-box domain-containing protein</fullName>
    </recommendedName>
</protein>
<dbReference type="Proteomes" id="UP001231189">
    <property type="component" value="Unassembled WGS sequence"/>
</dbReference>
<evidence type="ECO:0000259" key="2">
    <source>
        <dbReference type="SMART" id="SM00256"/>
    </source>
</evidence>
<keyword evidence="4" id="KW-1185">Reference proteome</keyword>
<dbReference type="SMART" id="SM00256">
    <property type="entry name" value="FBOX"/>
    <property type="match status" value="1"/>
</dbReference>
<dbReference type="PANTHER" id="PTHR31111">
    <property type="entry name" value="BNAA05G37150D PROTEIN-RELATED"/>
    <property type="match status" value="1"/>
</dbReference>
<dbReference type="EMBL" id="JAUUTY010000002">
    <property type="protein sequence ID" value="KAK1682642.1"/>
    <property type="molecule type" value="Genomic_DNA"/>
</dbReference>
<gene>
    <name evidence="3" type="ORF">QYE76_043490</name>
</gene>
<dbReference type="PANTHER" id="PTHR31111:SF136">
    <property type="entry name" value="F-BOX ASSOCIATED DOMAIN-CONTAINING PROTEIN"/>
    <property type="match status" value="1"/>
</dbReference>
<feature type="compositionally biased region" description="Basic residues" evidence="1">
    <location>
        <begin position="1"/>
        <end position="18"/>
    </location>
</feature>
<dbReference type="Pfam" id="PF00646">
    <property type="entry name" value="F-box"/>
    <property type="match status" value="1"/>
</dbReference>
<dbReference type="InterPro" id="IPR036047">
    <property type="entry name" value="F-box-like_dom_sf"/>
</dbReference>
<organism evidence="3 4">
    <name type="scientific">Lolium multiflorum</name>
    <name type="common">Italian ryegrass</name>
    <name type="synonym">Lolium perenne subsp. multiflorum</name>
    <dbReference type="NCBI Taxonomy" id="4521"/>
    <lineage>
        <taxon>Eukaryota</taxon>
        <taxon>Viridiplantae</taxon>
        <taxon>Streptophyta</taxon>
        <taxon>Embryophyta</taxon>
        <taxon>Tracheophyta</taxon>
        <taxon>Spermatophyta</taxon>
        <taxon>Magnoliopsida</taxon>
        <taxon>Liliopsida</taxon>
        <taxon>Poales</taxon>
        <taxon>Poaceae</taxon>
        <taxon>BOP clade</taxon>
        <taxon>Pooideae</taxon>
        <taxon>Poodae</taxon>
        <taxon>Poeae</taxon>
        <taxon>Poeae Chloroplast Group 2 (Poeae type)</taxon>
        <taxon>Loliodinae</taxon>
        <taxon>Loliinae</taxon>
        <taxon>Lolium</taxon>
    </lineage>
</organism>